<evidence type="ECO:0000313" key="2">
    <source>
        <dbReference type="EMBL" id="ASV30519.1"/>
    </source>
</evidence>
<proteinExistence type="predicted"/>
<protein>
    <submittedName>
        <fullName evidence="2">DUF4271 domain-containing protein</fullName>
    </submittedName>
</protein>
<keyword evidence="3" id="KW-1185">Reference proteome</keyword>
<keyword evidence="1" id="KW-0812">Transmembrane</keyword>
<dbReference type="AlphaFoldDB" id="A0A223V6R7"/>
<reference evidence="2 3" key="1">
    <citation type="submission" date="2017-08" db="EMBL/GenBank/DDBJ databases">
        <title>The complete genome sequence of Maribacter sp. B1, isolated from deep-sea sediment.</title>
        <authorList>
            <person name="Wu Y.-H."/>
            <person name="Cheng H."/>
            <person name="Xu X.-W."/>
        </authorList>
    </citation>
    <scope>NUCLEOTIDE SEQUENCE [LARGE SCALE GENOMIC DNA]</scope>
    <source>
        <strain evidence="2 3">B1</strain>
    </source>
</reference>
<dbReference type="RefSeq" id="WP_094997137.1">
    <property type="nucleotide sequence ID" value="NZ_BMJL01000002.1"/>
</dbReference>
<evidence type="ECO:0000256" key="1">
    <source>
        <dbReference type="SAM" id="Phobius"/>
    </source>
</evidence>
<keyword evidence="1" id="KW-1133">Transmembrane helix</keyword>
<dbReference type="OrthoDB" id="1438590at2"/>
<dbReference type="KEGG" id="marb:CJ263_10020"/>
<dbReference type="Proteomes" id="UP000215244">
    <property type="component" value="Chromosome"/>
</dbReference>
<feature type="transmembrane region" description="Helical" evidence="1">
    <location>
        <begin position="94"/>
        <end position="117"/>
    </location>
</feature>
<feature type="transmembrane region" description="Helical" evidence="1">
    <location>
        <begin position="13"/>
        <end position="37"/>
    </location>
</feature>
<gene>
    <name evidence="2" type="ORF">CJ263_10020</name>
</gene>
<feature type="transmembrane region" description="Helical" evidence="1">
    <location>
        <begin position="138"/>
        <end position="158"/>
    </location>
</feature>
<feature type="transmembrane region" description="Helical" evidence="1">
    <location>
        <begin position="194"/>
        <end position="216"/>
    </location>
</feature>
<dbReference type="InterPro" id="IPR025367">
    <property type="entry name" value="DUF4271"/>
</dbReference>
<evidence type="ECO:0000313" key="3">
    <source>
        <dbReference type="Proteomes" id="UP000215244"/>
    </source>
</evidence>
<organism evidence="2 3">
    <name type="scientific">Maribacter cobaltidurans</name>
    <dbReference type="NCBI Taxonomy" id="1178778"/>
    <lineage>
        <taxon>Bacteria</taxon>
        <taxon>Pseudomonadati</taxon>
        <taxon>Bacteroidota</taxon>
        <taxon>Flavobacteriia</taxon>
        <taxon>Flavobacteriales</taxon>
        <taxon>Flavobacteriaceae</taxon>
        <taxon>Maribacter</taxon>
    </lineage>
</organism>
<sequence>MEPITRITQNIDWITLVLLVSLILMVIAKKIFYTRFLNFIILPFNNKYIIMYNKKEKLFNWFHILLTVFQIINISLFLYLTWRAYSSPEIKVPNVTFFVILGFIFLFVLTKMFLQLGNGFIFGSYGTINELLFKKASYLNYSSIVLFLANILLSFVYINSMTVVLSAIVLFIIINIIGWVTVVRIHQKFISSYFFYFILYLCALEIAPLIIMGSFLK</sequence>
<dbReference type="EMBL" id="CP022957">
    <property type="protein sequence ID" value="ASV30519.1"/>
    <property type="molecule type" value="Genomic_DNA"/>
</dbReference>
<name>A0A223V6R7_9FLAO</name>
<feature type="transmembrane region" description="Helical" evidence="1">
    <location>
        <begin position="58"/>
        <end position="82"/>
    </location>
</feature>
<dbReference type="Pfam" id="PF14093">
    <property type="entry name" value="DUF4271"/>
    <property type="match status" value="1"/>
</dbReference>
<keyword evidence="1" id="KW-0472">Membrane</keyword>
<feature type="transmembrane region" description="Helical" evidence="1">
    <location>
        <begin position="164"/>
        <end position="182"/>
    </location>
</feature>
<accession>A0A223V6R7</accession>